<dbReference type="InterPro" id="IPR025668">
    <property type="entry name" value="Tnp_DDE_dom"/>
</dbReference>
<gene>
    <name evidence="3" type="ORF">GOAMR_12_00560</name>
</gene>
<evidence type="ECO:0000256" key="1">
    <source>
        <dbReference type="SAM" id="MobiDB-lite"/>
    </source>
</evidence>
<dbReference type="AlphaFoldDB" id="G7GKK5"/>
<dbReference type="Proteomes" id="UP000006023">
    <property type="component" value="Unassembled WGS sequence"/>
</dbReference>
<feature type="domain" description="Transposase DDE" evidence="2">
    <location>
        <begin position="2"/>
        <end position="97"/>
    </location>
</feature>
<protein>
    <submittedName>
        <fullName evidence="3">Putative transposase</fullName>
    </submittedName>
</protein>
<dbReference type="EMBL" id="BAED01000012">
    <property type="protein sequence ID" value="GAB04130.1"/>
    <property type="molecule type" value="Genomic_DNA"/>
</dbReference>
<evidence type="ECO:0000313" key="4">
    <source>
        <dbReference type="Proteomes" id="UP000006023"/>
    </source>
</evidence>
<name>G7GKK5_9ACTN</name>
<dbReference type="eggNOG" id="COG3385">
    <property type="taxonomic scope" value="Bacteria"/>
</dbReference>
<feature type="region of interest" description="Disordered" evidence="1">
    <location>
        <begin position="1"/>
        <end position="20"/>
    </location>
</feature>
<dbReference type="STRING" id="1075090.GOAMR_12_00560"/>
<keyword evidence="4" id="KW-1185">Reference proteome</keyword>
<proteinExistence type="predicted"/>
<dbReference type="Pfam" id="PF13701">
    <property type="entry name" value="DDE_Tnp_1_4"/>
    <property type="match status" value="1"/>
</dbReference>
<sequence>MVDLDASLLTAHSEKESATPTYKRGFGFNPLCAFVDHGPGGTGEPVAMMLRPSTAGTNTAADHIRTTEQVLTQVRTRPESVLIRTDSAGGTHEFLDASLTVAWGTRWVSGSPRPPPR</sequence>
<reference evidence="3 4" key="1">
    <citation type="submission" date="2011-11" db="EMBL/GenBank/DDBJ databases">
        <title>Whole genome shotgun sequence of Gordonia amarae NBRC 15530.</title>
        <authorList>
            <person name="Takarada H."/>
            <person name="Hosoyama A."/>
            <person name="Tsuchikane K."/>
            <person name="Katsumata H."/>
            <person name="Yamazaki S."/>
            <person name="Fujita N."/>
        </authorList>
    </citation>
    <scope>NUCLEOTIDE SEQUENCE [LARGE SCALE GENOMIC DNA]</scope>
    <source>
        <strain evidence="3 4">NBRC 15530</strain>
    </source>
</reference>
<comment type="caution">
    <text evidence="3">The sequence shown here is derived from an EMBL/GenBank/DDBJ whole genome shotgun (WGS) entry which is preliminary data.</text>
</comment>
<accession>G7GKK5</accession>
<evidence type="ECO:0000259" key="2">
    <source>
        <dbReference type="Pfam" id="PF13701"/>
    </source>
</evidence>
<organism evidence="3 4">
    <name type="scientific">Gordonia amarae NBRC 15530</name>
    <dbReference type="NCBI Taxonomy" id="1075090"/>
    <lineage>
        <taxon>Bacteria</taxon>
        <taxon>Bacillati</taxon>
        <taxon>Actinomycetota</taxon>
        <taxon>Actinomycetes</taxon>
        <taxon>Mycobacteriales</taxon>
        <taxon>Gordoniaceae</taxon>
        <taxon>Gordonia</taxon>
    </lineage>
</organism>
<evidence type="ECO:0000313" key="3">
    <source>
        <dbReference type="EMBL" id="GAB04130.1"/>
    </source>
</evidence>